<dbReference type="InterPro" id="IPR012309">
    <property type="entry name" value="DNA_ligase_ATP-dep_C"/>
</dbReference>
<dbReference type="Gene3D" id="2.40.50.140">
    <property type="entry name" value="Nucleic acid-binding proteins"/>
    <property type="match status" value="1"/>
</dbReference>
<feature type="domain" description="ATP-dependent DNA ligase family profile" evidence="5">
    <location>
        <begin position="95"/>
        <end position="239"/>
    </location>
</feature>
<comment type="similarity">
    <text evidence="1">Belongs to the ATP-dependent DNA ligase family.</text>
</comment>
<dbReference type="InterPro" id="IPR012340">
    <property type="entry name" value="NA-bd_OB-fold"/>
</dbReference>
<evidence type="ECO:0000256" key="2">
    <source>
        <dbReference type="ARBA" id="ARBA00012727"/>
    </source>
</evidence>
<keyword evidence="3 6" id="KW-0436">Ligase</keyword>
<dbReference type="SUPFAM" id="SSF56091">
    <property type="entry name" value="DNA ligase/mRNA capping enzyme, catalytic domain"/>
    <property type="match status" value="1"/>
</dbReference>
<dbReference type="Pfam" id="PF01068">
    <property type="entry name" value="DNA_ligase_A_M"/>
    <property type="match status" value="1"/>
</dbReference>
<evidence type="ECO:0000256" key="4">
    <source>
        <dbReference type="ARBA" id="ARBA00034003"/>
    </source>
</evidence>
<dbReference type="Pfam" id="PF04679">
    <property type="entry name" value="DNA_ligase_A_C"/>
    <property type="match status" value="1"/>
</dbReference>
<dbReference type="GO" id="GO:0003910">
    <property type="term" value="F:DNA ligase (ATP) activity"/>
    <property type="evidence" value="ECO:0007669"/>
    <property type="project" value="UniProtKB-EC"/>
</dbReference>
<evidence type="ECO:0000256" key="3">
    <source>
        <dbReference type="ARBA" id="ARBA00022598"/>
    </source>
</evidence>
<dbReference type="GO" id="GO:0006281">
    <property type="term" value="P:DNA repair"/>
    <property type="evidence" value="ECO:0007669"/>
    <property type="project" value="InterPro"/>
</dbReference>
<dbReference type="InterPro" id="IPR016059">
    <property type="entry name" value="DNA_ligase_ATP-dep_CS"/>
</dbReference>
<dbReference type="SUPFAM" id="SSF50249">
    <property type="entry name" value="Nucleic acid-binding proteins"/>
    <property type="match status" value="1"/>
</dbReference>
<dbReference type="AlphaFoldDB" id="A0A537M7B3"/>
<accession>A0A537M7B3</accession>
<dbReference type="Gene3D" id="3.30.1490.70">
    <property type="match status" value="1"/>
</dbReference>
<proteinExistence type="inferred from homology"/>
<evidence type="ECO:0000313" key="7">
    <source>
        <dbReference type="Proteomes" id="UP000320393"/>
    </source>
</evidence>
<comment type="catalytic activity">
    <reaction evidence="4">
        <text>ATP + (deoxyribonucleotide)n-3'-hydroxyl + 5'-phospho-(deoxyribonucleotide)m = (deoxyribonucleotide)n+m + AMP + diphosphate.</text>
        <dbReference type="EC" id="6.5.1.1"/>
    </reaction>
</comment>
<dbReference type="Proteomes" id="UP000320393">
    <property type="component" value="Unassembled WGS sequence"/>
</dbReference>
<dbReference type="PROSITE" id="PS50160">
    <property type="entry name" value="DNA_LIGASE_A3"/>
    <property type="match status" value="1"/>
</dbReference>
<dbReference type="InterPro" id="IPR014146">
    <property type="entry name" value="LigD_ligase_dom"/>
</dbReference>
<dbReference type="CDD" id="cd07906">
    <property type="entry name" value="Adenylation_DNA_ligase_LigD_LigC"/>
    <property type="match status" value="1"/>
</dbReference>
<dbReference type="CDD" id="cd07971">
    <property type="entry name" value="OBF_DNA_ligase_LigD"/>
    <property type="match status" value="1"/>
</dbReference>
<gene>
    <name evidence="6" type="ORF">E6H02_01210</name>
</gene>
<dbReference type="InterPro" id="IPR012310">
    <property type="entry name" value="DNA_ligase_ATP-dep_cent"/>
</dbReference>
<evidence type="ECO:0000313" key="6">
    <source>
        <dbReference type="EMBL" id="TMJ16141.1"/>
    </source>
</evidence>
<dbReference type="InterPro" id="IPR050191">
    <property type="entry name" value="ATP-dep_DNA_ligase"/>
</dbReference>
<organism evidence="6 7">
    <name type="scientific">Candidatus Segetimicrobium genomatis</name>
    <dbReference type="NCBI Taxonomy" id="2569760"/>
    <lineage>
        <taxon>Bacteria</taxon>
        <taxon>Bacillati</taxon>
        <taxon>Candidatus Sysuimicrobiota</taxon>
        <taxon>Candidatus Sysuimicrobiia</taxon>
        <taxon>Candidatus Sysuimicrobiales</taxon>
        <taxon>Candidatus Segetimicrobiaceae</taxon>
        <taxon>Candidatus Segetimicrobium</taxon>
    </lineage>
</organism>
<dbReference type="Gene3D" id="3.30.470.30">
    <property type="entry name" value="DNA ligase/mRNA capping enzyme"/>
    <property type="match status" value="1"/>
</dbReference>
<dbReference type="EC" id="6.5.1.1" evidence="2"/>
<comment type="caution">
    <text evidence="6">The sequence shown here is derived from an EMBL/GenBank/DDBJ whole genome shotgun (WGS) entry which is preliminary data.</text>
</comment>
<dbReference type="GO" id="GO:0006310">
    <property type="term" value="P:DNA recombination"/>
    <property type="evidence" value="ECO:0007669"/>
    <property type="project" value="InterPro"/>
</dbReference>
<evidence type="ECO:0000259" key="5">
    <source>
        <dbReference type="PROSITE" id="PS50160"/>
    </source>
</evidence>
<dbReference type="PANTHER" id="PTHR45674:SF4">
    <property type="entry name" value="DNA LIGASE 1"/>
    <property type="match status" value="1"/>
</dbReference>
<dbReference type="PANTHER" id="PTHR45674">
    <property type="entry name" value="DNA LIGASE 1/3 FAMILY MEMBER"/>
    <property type="match status" value="1"/>
</dbReference>
<dbReference type="NCBIfam" id="TIGR02779">
    <property type="entry name" value="NHEJ_ligase_lig"/>
    <property type="match status" value="1"/>
</dbReference>
<name>A0A537M7B3_9BACT</name>
<evidence type="ECO:0000256" key="1">
    <source>
        <dbReference type="ARBA" id="ARBA00007572"/>
    </source>
</evidence>
<protein>
    <recommendedName>
        <fullName evidence="2">DNA ligase (ATP)</fullName>
        <ecNumber evidence="2">6.5.1.1</ecNumber>
    </recommendedName>
</protein>
<dbReference type="PROSITE" id="PS00697">
    <property type="entry name" value="DNA_LIGASE_A1"/>
    <property type="match status" value="1"/>
</dbReference>
<dbReference type="GO" id="GO:0005524">
    <property type="term" value="F:ATP binding"/>
    <property type="evidence" value="ECO:0007669"/>
    <property type="project" value="InterPro"/>
</dbReference>
<dbReference type="EMBL" id="VBAM01000031">
    <property type="protein sequence ID" value="TMJ16141.1"/>
    <property type="molecule type" value="Genomic_DNA"/>
</dbReference>
<sequence length="307" mass="34868">MSDRIPFRIRPMLATLVEEPFHRPGWVYEEKYDGDRILAYKEGDAVRLLSRNANDHTARFLKIAAAVGALRSRTLLLDGEMVVFDRRGVSRFQLLQQGRGEASYAVFDCLYRDGRDLRREGLAVRRKTLEATIGEDERLLLARRLAENGLAAYRVAKRKGYEGVVAKDLASPYVEGRSRQWLKVKVRQEDEFVIVGYTAPRGDRRYFGALLLGAYDHGALRYVGKVGTGFGESTLASLIRAFKPLVRKTPPLVDPPRERGITYLAPRLVAQIAFEEWTADRKLRQPAFLGLRDDKQPAEVMMPEASR</sequence>
<reference evidence="6 7" key="1">
    <citation type="journal article" date="2019" name="Nat. Microbiol.">
        <title>Mediterranean grassland soil C-N compound turnover is dependent on rainfall and depth, and is mediated by genomically divergent microorganisms.</title>
        <authorList>
            <person name="Diamond S."/>
            <person name="Andeer P.F."/>
            <person name="Li Z."/>
            <person name="Crits-Christoph A."/>
            <person name="Burstein D."/>
            <person name="Anantharaman K."/>
            <person name="Lane K.R."/>
            <person name="Thomas B.C."/>
            <person name="Pan C."/>
            <person name="Northen T.R."/>
            <person name="Banfield J.F."/>
        </authorList>
    </citation>
    <scope>NUCLEOTIDE SEQUENCE [LARGE SCALE GENOMIC DNA]</scope>
    <source>
        <strain evidence="6">NP_5</strain>
    </source>
</reference>